<accession>A0A239PNV2</accession>
<dbReference type="EMBL" id="FZQB01000001">
    <property type="protein sequence ID" value="SNT68834.1"/>
    <property type="molecule type" value="Genomic_DNA"/>
</dbReference>
<proteinExistence type="predicted"/>
<gene>
    <name evidence="1" type="ORF">SAMN05444959_101395</name>
</gene>
<dbReference type="Proteomes" id="UP000198307">
    <property type="component" value="Unassembled WGS sequence"/>
</dbReference>
<protein>
    <submittedName>
        <fullName evidence="1">Uncharacterized protein</fullName>
    </submittedName>
</protein>
<sequence>MQPAARPLQRCSKTTTGVFDALEMNAGLVFRRPFGAIRAGRLLQGLAGRHFIAYLRGSFSNSIHTVRRRLIAAPRNEVVTWLSPRTA</sequence>
<evidence type="ECO:0000313" key="1">
    <source>
        <dbReference type="EMBL" id="SNT68834.1"/>
    </source>
</evidence>
<reference evidence="1 2" key="1">
    <citation type="submission" date="2017-07" db="EMBL/GenBank/DDBJ databases">
        <authorList>
            <person name="Sun Z.S."/>
            <person name="Albrecht U."/>
            <person name="Echele G."/>
            <person name="Lee C.C."/>
        </authorList>
    </citation>
    <scope>NUCLEOTIDE SEQUENCE [LARGE SCALE GENOMIC DNA]</scope>
    <source>
        <strain evidence="1 2">DSM 14827</strain>
    </source>
</reference>
<keyword evidence="2" id="KW-1185">Reference proteome</keyword>
<name>A0A239PNV2_9RHOB</name>
<dbReference type="AlphaFoldDB" id="A0A239PNV2"/>
<evidence type="ECO:0000313" key="2">
    <source>
        <dbReference type="Proteomes" id="UP000198307"/>
    </source>
</evidence>
<organism evidence="1 2">
    <name type="scientific">Paracoccus seriniphilus</name>
    <dbReference type="NCBI Taxonomy" id="184748"/>
    <lineage>
        <taxon>Bacteria</taxon>
        <taxon>Pseudomonadati</taxon>
        <taxon>Pseudomonadota</taxon>
        <taxon>Alphaproteobacteria</taxon>
        <taxon>Rhodobacterales</taxon>
        <taxon>Paracoccaceae</taxon>
        <taxon>Paracoccus</taxon>
    </lineage>
</organism>